<sequence>MELRKILHSESKSHNEPPLTYDEAVELFNRLDWTDENTFYNQDFGDSYLQLKAMRNDEVFDNKDIKVEILVDENIIKFAVTKVTREEALDLIKYYFEHSEIGDITSYTTEFI</sequence>
<evidence type="ECO:0000313" key="4">
    <source>
        <dbReference type="Proteomes" id="UP001350005"/>
    </source>
</evidence>
<evidence type="ECO:0000313" key="1">
    <source>
        <dbReference type="EMBL" id="MEE6128582.1"/>
    </source>
</evidence>
<comment type="caution">
    <text evidence="2">The sequence shown here is derived from an EMBL/GenBank/DDBJ whole genome shotgun (WGS) entry which is preliminary data.</text>
</comment>
<gene>
    <name evidence="2" type="ORF">BBI00_05705</name>
    <name evidence="1" type="ORF">V2E39_14395</name>
</gene>
<reference evidence="3" key="1">
    <citation type="submission" date="2016-07" db="EMBL/GenBank/DDBJ databases">
        <authorList>
            <person name="Florea S."/>
            <person name="Webb J.S."/>
            <person name="Jaromczyk J."/>
            <person name="Schardl C.L."/>
        </authorList>
    </citation>
    <scope>NUCLEOTIDE SEQUENCE [LARGE SCALE GENOMIC DNA]</scope>
    <source>
        <strain evidence="3">CC-VM-7</strain>
    </source>
</reference>
<dbReference type="OrthoDB" id="1271724at2"/>
<dbReference type="RefSeq" id="WP_065397860.1">
    <property type="nucleotide sequence ID" value="NZ_CP033811.1"/>
</dbReference>
<dbReference type="KEGG" id="carh:EGY05_09140"/>
<protein>
    <submittedName>
        <fullName evidence="2">Uncharacterized protein</fullName>
    </submittedName>
</protein>
<proteinExistence type="predicted"/>
<dbReference type="EMBL" id="JAZGJU010000029">
    <property type="protein sequence ID" value="MEE6128582.1"/>
    <property type="molecule type" value="Genomic_DNA"/>
</dbReference>
<reference evidence="1 4" key="3">
    <citation type="submission" date="2024-01" db="EMBL/GenBank/DDBJ databases">
        <title>Whole genome of Chryseobacterium arthrosphaerae NNCa 2741.</title>
        <authorList>
            <person name="Boriskina E.V."/>
            <person name="Gordinskaya N.A."/>
            <person name="Kropotov V.S."/>
            <person name="Alekseeva A.E."/>
            <person name="Makhova M.A."/>
            <person name="Kryazhev D.V."/>
            <person name="Shkurkina I.S."/>
        </authorList>
    </citation>
    <scope>NUCLEOTIDE SEQUENCE [LARGE SCALE GENOMIC DNA]</scope>
    <source>
        <strain evidence="1 4">NNCa 2741</strain>
    </source>
</reference>
<dbReference type="EMBL" id="MAYG01000001">
    <property type="protein sequence ID" value="OCA73866.1"/>
    <property type="molecule type" value="Genomic_DNA"/>
</dbReference>
<keyword evidence="4" id="KW-1185">Reference proteome</keyword>
<evidence type="ECO:0000313" key="2">
    <source>
        <dbReference type="EMBL" id="OCA73866.1"/>
    </source>
</evidence>
<dbReference type="STRING" id="651561.BBI00_05705"/>
<dbReference type="AlphaFoldDB" id="A0A1B8ZQK5"/>
<organism evidence="2 3">
    <name type="scientific">Chryseobacterium arthrosphaerae</name>
    <dbReference type="NCBI Taxonomy" id="651561"/>
    <lineage>
        <taxon>Bacteria</taxon>
        <taxon>Pseudomonadati</taxon>
        <taxon>Bacteroidota</taxon>
        <taxon>Flavobacteriia</taxon>
        <taxon>Flavobacteriales</taxon>
        <taxon>Weeksellaceae</taxon>
        <taxon>Chryseobacterium group</taxon>
        <taxon>Chryseobacterium</taxon>
    </lineage>
</organism>
<dbReference type="GeneID" id="78301299"/>
<evidence type="ECO:0000313" key="3">
    <source>
        <dbReference type="Proteomes" id="UP000093432"/>
    </source>
</evidence>
<dbReference type="Proteomes" id="UP000093432">
    <property type="component" value="Unassembled WGS sequence"/>
</dbReference>
<accession>A0A1B8ZQK5</accession>
<reference evidence="2" key="2">
    <citation type="submission" date="2016-07" db="EMBL/GenBank/DDBJ databases">
        <authorList>
            <person name="Jeong J.-J."/>
            <person name="Kim D.W."/>
            <person name="Sang M.K."/>
            <person name="Choi I.-G."/>
            <person name="Kim K.D."/>
        </authorList>
    </citation>
    <scope>NUCLEOTIDE SEQUENCE</scope>
    <source>
        <strain evidence="2">CC-VM-7</strain>
    </source>
</reference>
<dbReference type="Proteomes" id="UP001350005">
    <property type="component" value="Unassembled WGS sequence"/>
</dbReference>
<name>A0A1B8ZQK5_9FLAO</name>